<proteinExistence type="predicted"/>
<dbReference type="Pfam" id="PF03641">
    <property type="entry name" value="Lysine_decarbox"/>
    <property type="match status" value="1"/>
</dbReference>
<dbReference type="GO" id="GO:0003677">
    <property type="term" value="F:DNA binding"/>
    <property type="evidence" value="ECO:0007669"/>
    <property type="project" value="UniProtKB-KW"/>
</dbReference>
<dbReference type="GO" id="GO:0008714">
    <property type="term" value="F:AMP nucleosidase activity"/>
    <property type="evidence" value="ECO:0007669"/>
    <property type="project" value="UniProtKB-EC"/>
</dbReference>
<dbReference type="InterPro" id="IPR031100">
    <property type="entry name" value="LOG_fam"/>
</dbReference>
<evidence type="ECO:0000256" key="1">
    <source>
        <dbReference type="ARBA" id="ARBA00000274"/>
    </source>
</evidence>
<dbReference type="Gene3D" id="3.40.50.450">
    <property type="match status" value="1"/>
</dbReference>
<keyword evidence="4" id="KW-0238">DNA-binding</keyword>
<organism evidence="4 5">
    <name type="scientific">Rariglobus hedericola</name>
    <dbReference type="NCBI Taxonomy" id="2597822"/>
    <lineage>
        <taxon>Bacteria</taxon>
        <taxon>Pseudomonadati</taxon>
        <taxon>Verrucomicrobiota</taxon>
        <taxon>Opitutia</taxon>
        <taxon>Opitutales</taxon>
        <taxon>Opitutaceae</taxon>
        <taxon>Rariglobus</taxon>
    </lineage>
</organism>
<dbReference type="SUPFAM" id="SSF102405">
    <property type="entry name" value="MCP/YpsA-like"/>
    <property type="match status" value="1"/>
</dbReference>
<comment type="caution">
    <text evidence="4">The sequence shown here is derived from an EMBL/GenBank/DDBJ whole genome shotgun (WGS) entry which is preliminary data.</text>
</comment>
<dbReference type="EMBL" id="VMBG01000004">
    <property type="protein sequence ID" value="TSJ75117.1"/>
    <property type="molecule type" value="Genomic_DNA"/>
</dbReference>
<evidence type="ECO:0000256" key="3">
    <source>
        <dbReference type="ARBA" id="ARBA00031983"/>
    </source>
</evidence>
<dbReference type="RefSeq" id="WP_144354259.1">
    <property type="nucleotide sequence ID" value="NZ_CBCRVV010000010.1"/>
</dbReference>
<evidence type="ECO:0000256" key="2">
    <source>
        <dbReference type="ARBA" id="ARBA00011985"/>
    </source>
</evidence>
<name>A0A556QES2_9BACT</name>
<evidence type="ECO:0000313" key="4">
    <source>
        <dbReference type="EMBL" id="TSJ75117.1"/>
    </source>
</evidence>
<gene>
    <name evidence="4" type="ORF">FPL22_17115</name>
</gene>
<dbReference type="AlphaFoldDB" id="A0A556QES2"/>
<comment type="catalytic activity">
    <reaction evidence="1">
        <text>AMP + H2O = D-ribose 5-phosphate + adenine</text>
        <dbReference type="Rhea" id="RHEA:20129"/>
        <dbReference type="ChEBI" id="CHEBI:15377"/>
        <dbReference type="ChEBI" id="CHEBI:16708"/>
        <dbReference type="ChEBI" id="CHEBI:78346"/>
        <dbReference type="ChEBI" id="CHEBI:456215"/>
        <dbReference type="EC" id="3.2.2.4"/>
    </reaction>
</comment>
<dbReference type="EC" id="3.2.2.4" evidence="2"/>
<accession>A0A556QES2</accession>
<protein>
    <recommendedName>
        <fullName evidence="3">AMP nucleosidase</fullName>
        <ecNumber evidence="2">3.2.2.4</ecNumber>
    </recommendedName>
    <alternativeName>
        <fullName evidence="3">AMP nucleosidase</fullName>
    </alternativeName>
</protein>
<sequence>MHSDQFWTSQDGEILTIKKKDARTVKLKLAFSPRTPAELDFFKTRTALLNFTERSTLARIGIEMFTIKPVSIEAGRFVVTAEAFLYDDSFPNAGYWAKLLRPGTPVGRLFYAPEKAKLSTAEIWEAVQTNRLKLPNTISIDRLGRVFLTPHHVRYTLNPRLKQNDFERLTSGEAGRNYLDKVQVRHDTHLLTIEPSSGVLTSCSMYLKEHYVLLNRGEGNFGIHTSAVLLDPIKTFGTNIMLEIYNTGTQPVVNPMVSVEIFRAPPSAIAGNTPDDPEFKSLRRRRTRLLTTATDLFECIDANPPKTNPAARPRTRITVKGQSASMENFSLLLNTTGRTVTKATLLQKCGYRTMVESLAAAPAGADTLLIDYFPNLLEHIELLTRLPELKLRRIIFRQPSRTHGFFLSNNAHGRLESYHDLGIDVYWFNVAMKDLYRHTYKKSHGFFVREELRRVFQESTILAFYGSAVGLEKADTDRISGLIDKLTGFIGPNVGVLTGGGGGVMRLATDQARNKGALTGACFLELEAQPPELGVDFFNTFQETARHYRQKWFEVADFCVFNVGGVGTLEEIGIELCNLKLGIRPRVPYVFFNSTYWADLRQQLEVMVQSKRMPAWVIEYILFTDDPDEVVAFYRKTLQVL</sequence>
<reference evidence="4 5" key="1">
    <citation type="submission" date="2019-07" db="EMBL/GenBank/DDBJ databases">
        <title>Description of 53C-WASEF.</title>
        <authorList>
            <person name="Pitt A."/>
            <person name="Hahn M.W."/>
        </authorList>
    </citation>
    <scope>NUCLEOTIDE SEQUENCE [LARGE SCALE GENOMIC DNA]</scope>
    <source>
        <strain evidence="4 5">53C-WASEF</strain>
    </source>
</reference>
<keyword evidence="5" id="KW-1185">Reference proteome</keyword>
<dbReference type="OrthoDB" id="9801098at2"/>
<dbReference type="Proteomes" id="UP000315648">
    <property type="component" value="Unassembled WGS sequence"/>
</dbReference>
<evidence type="ECO:0000313" key="5">
    <source>
        <dbReference type="Proteomes" id="UP000315648"/>
    </source>
</evidence>